<reference evidence="2" key="1">
    <citation type="submission" date="2021-02" db="EMBL/GenBank/DDBJ databases">
        <title>First Annotated Genome of the Yellow-green Alga Tribonema minus.</title>
        <authorList>
            <person name="Mahan K.M."/>
        </authorList>
    </citation>
    <scope>NUCLEOTIDE SEQUENCE</scope>
    <source>
        <strain evidence="2">UTEX B ZZ1240</strain>
    </source>
</reference>
<accession>A0A835YY63</accession>
<protein>
    <submittedName>
        <fullName evidence="2">Uncharacterized protein</fullName>
    </submittedName>
</protein>
<evidence type="ECO:0000313" key="3">
    <source>
        <dbReference type="Proteomes" id="UP000664859"/>
    </source>
</evidence>
<evidence type="ECO:0000256" key="1">
    <source>
        <dbReference type="SAM" id="MobiDB-lite"/>
    </source>
</evidence>
<proteinExistence type="predicted"/>
<gene>
    <name evidence="2" type="ORF">JKP88DRAFT_247518</name>
</gene>
<feature type="compositionally biased region" description="Pro residues" evidence="1">
    <location>
        <begin position="71"/>
        <end position="81"/>
    </location>
</feature>
<evidence type="ECO:0000313" key="2">
    <source>
        <dbReference type="EMBL" id="KAG5179314.1"/>
    </source>
</evidence>
<keyword evidence="3" id="KW-1185">Reference proteome</keyword>
<comment type="caution">
    <text evidence="2">The sequence shown here is derived from an EMBL/GenBank/DDBJ whole genome shotgun (WGS) entry which is preliminary data.</text>
</comment>
<dbReference type="Proteomes" id="UP000664859">
    <property type="component" value="Unassembled WGS sequence"/>
</dbReference>
<feature type="region of interest" description="Disordered" evidence="1">
    <location>
        <begin position="49"/>
        <end position="82"/>
    </location>
</feature>
<dbReference type="EMBL" id="JAFCMP010000479">
    <property type="protein sequence ID" value="KAG5179314.1"/>
    <property type="molecule type" value="Genomic_DNA"/>
</dbReference>
<dbReference type="AlphaFoldDB" id="A0A835YY63"/>
<sequence>MIMCALQQHQDDHGIATFSSASVWSQLIERGAAQLSFTRPCDRFSTVQPLATASDPGCTPCRKERGQTVDTPPPPPPPPAPSDRLIDVNVHGFNDFEVSGGVLSDAYECVQPTHPSPEELLRPLVLNKHTAFDEWEGDDKAQLNTIMLRLCKVVQRNKDNIGILAITLSRIHKAMYAEAQYDPVVKDVNKLCELTLPTTCYLGDENAQVHELKVVLKRVINDITAGCDPRAAEIIAAMRSLALTVAMFADWPEAFWFVIHKRDKQRHSQMLAVVSVLGSWRRRSSFKSGATGSAERLSGITLQPCKLS</sequence>
<name>A0A835YY63_9STRA</name>
<organism evidence="2 3">
    <name type="scientific">Tribonema minus</name>
    <dbReference type="NCBI Taxonomy" id="303371"/>
    <lineage>
        <taxon>Eukaryota</taxon>
        <taxon>Sar</taxon>
        <taxon>Stramenopiles</taxon>
        <taxon>Ochrophyta</taxon>
        <taxon>PX clade</taxon>
        <taxon>Xanthophyceae</taxon>
        <taxon>Tribonematales</taxon>
        <taxon>Tribonemataceae</taxon>
        <taxon>Tribonema</taxon>
    </lineage>
</organism>